<feature type="region of interest" description="Disordered" evidence="1">
    <location>
        <begin position="1"/>
        <end position="20"/>
    </location>
</feature>
<protein>
    <submittedName>
        <fullName evidence="2">Uncharacterized protein</fullName>
    </submittedName>
</protein>
<sequence length="267" mass="30483">MGTLKRSASQEPDISTPNSKKQKIIAKINWSKLKFDFDSLPDGTWGTNSLGNDYLSCDNGDYYYWNKDDTSYHKNYEKENAIYITPTKLTFFYPGESESGTYCTGISWRTGSIMTCWKDTRGILVRTPERKPHDDGTREFYRPGVPIRTPFIRAGEDRNMLQVIFLTYKTSETDEIMYEVDEKGLYTGDDQVLIGNLRDITIPERYVFIEDRTRRKLFPLSDISSRKAKTLDSADIKVKVKVKDEKLDVGSSLGAVAQMPIAEIKGG</sequence>
<reference evidence="2 3" key="1">
    <citation type="journal article" date="2024" name="Commun. Biol.">
        <title>Comparative genomic analysis of thermophilic fungi reveals convergent evolutionary adaptations and gene losses.</title>
        <authorList>
            <person name="Steindorff A.S."/>
            <person name="Aguilar-Pontes M.V."/>
            <person name="Robinson A.J."/>
            <person name="Andreopoulos B."/>
            <person name="LaButti K."/>
            <person name="Kuo A."/>
            <person name="Mondo S."/>
            <person name="Riley R."/>
            <person name="Otillar R."/>
            <person name="Haridas S."/>
            <person name="Lipzen A."/>
            <person name="Grimwood J."/>
            <person name="Schmutz J."/>
            <person name="Clum A."/>
            <person name="Reid I.D."/>
            <person name="Moisan M.C."/>
            <person name="Butler G."/>
            <person name="Nguyen T.T.M."/>
            <person name="Dewar K."/>
            <person name="Conant G."/>
            <person name="Drula E."/>
            <person name="Henrissat B."/>
            <person name="Hansel C."/>
            <person name="Singer S."/>
            <person name="Hutchinson M.I."/>
            <person name="de Vries R.P."/>
            <person name="Natvig D.O."/>
            <person name="Powell A.J."/>
            <person name="Tsang A."/>
            <person name="Grigoriev I.V."/>
        </authorList>
    </citation>
    <scope>NUCLEOTIDE SEQUENCE [LARGE SCALE GENOMIC DNA]</scope>
    <source>
        <strain evidence="2 3">CBS 494.80</strain>
    </source>
</reference>
<organism evidence="2 3">
    <name type="scientific">Oculimacula yallundae</name>
    <dbReference type="NCBI Taxonomy" id="86028"/>
    <lineage>
        <taxon>Eukaryota</taxon>
        <taxon>Fungi</taxon>
        <taxon>Dikarya</taxon>
        <taxon>Ascomycota</taxon>
        <taxon>Pezizomycotina</taxon>
        <taxon>Leotiomycetes</taxon>
        <taxon>Helotiales</taxon>
        <taxon>Ploettnerulaceae</taxon>
        <taxon>Oculimacula</taxon>
    </lineage>
</organism>
<evidence type="ECO:0000313" key="3">
    <source>
        <dbReference type="Proteomes" id="UP001595075"/>
    </source>
</evidence>
<dbReference type="Proteomes" id="UP001595075">
    <property type="component" value="Unassembled WGS sequence"/>
</dbReference>
<dbReference type="EMBL" id="JAZHXI010000006">
    <property type="protein sequence ID" value="KAL2070515.1"/>
    <property type="molecule type" value="Genomic_DNA"/>
</dbReference>
<comment type="caution">
    <text evidence="2">The sequence shown here is derived from an EMBL/GenBank/DDBJ whole genome shotgun (WGS) entry which is preliminary data.</text>
</comment>
<proteinExistence type="predicted"/>
<name>A0ABR4CKR2_9HELO</name>
<evidence type="ECO:0000313" key="2">
    <source>
        <dbReference type="EMBL" id="KAL2070515.1"/>
    </source>
</evidence>
<accession>A0ABR4CKR2</accession>
<gene>
    <name evidence="2" type="ORF">VTL71DRAFT_13541</name>
</gene>
<feature type="compositionally biased region" description="Polar residues" evidence="1">
    <location>
        <begin position="1"/>
        <end position="19"/>
    </location>
</feature>
<evidence type="ECO:0000256" key="1">
    <source>
        <dbReference type="SAM" id="MobiDB-lite"/>
    </source>
</evidence>
<keyword evidence="3" id="KW-1185">Reference proteome</keyword>